<reference evidence="2" key="1">
    <citation type="submission" date="2009-02" db="EMBL/GenBank/DDBJ databases">
        <title>Annotation of Streptomyces griseoflavus strain Tu4000.</title>
        <authorList>
            <consortium name="The Broad Institute Genome Sequencing Platform"/>
            <consortium name="Broad Institute Microbial Sequencing Center"/>
            <person name="Fischbach M."/>
            <person name="Godfrey P."/>
            <person name="Ward D."/>
            <person name="Young S."/>
            <person name="Zeng Q."/>
            <person name="Koehrsen M."/>
            <person name="Alvarado L."/>
            <person name="Berlin A.M."/>
            <person name="Bochicchio J."/>
            <person name="Borenstein D."/>
            <person name="Chapman S.B."/>
            <person name="Chen Z."/>
            <person name="Engels R."/>
            <person name="Freedman E."/>
            <person name="Gellesch M."/>
            <person name="Goldberg J."/>
            <person name="Griggs A."/>
            <person name="Gujja S."/>
            <person name="Heilman E.R."/>
            <person name="Heiman D.I."/>
            <person name="Hepburn T.A."/>
            <person name="Howarth C."/>
            <person name="Jen D."/>
            <person name="Larson L."/>
            <person name="Lewis B."/>
            <person name="Mehta T."/>
            <person name="Park D."/>
            <person name="Pearson M."/>
            <person name="Richards J."/>
            <person name="Roberts A."/>
            <person name="Saif S."/>
            <person name="Shea T.D."/>
            <person name="Shenoy N."/>
            <person name="Sisk P."/>
            <person name="Stolte C."/>
            <person name="Sykes S.N."/>
            <person name="Thomson T."/>
            <person name="Walk T."/>
            <person name="White J."/>
            <person name="Yandava C."/>
            <person name="Straight P."/>
            <person name="Clardy J."/>
            <person name="Hung D."/>
            <person name="Kolter R."/>
            <person name="Mekalanos J."/>
            <person name="Walker S."/>
            <person name="Walsh C.T."/>
            <person name="Wieland-Brown L.C."/>
            <person name="Haas B."/>
            <person name="Nusbaum C."/>
            <person name="Birren B."/>
        </authorList>
    </citation>
    <scope>NUCLEOTIDE SEQUENCE [LARGE SCALE GENOMIC DNA]</scope>
    <source>
        <strain evidence="2">Tu4000</strain>
    </source>
</reference>
<dbReference type="Proteomes" id="UP000002968">
    <property type="component" value="Unassembled WGS sequence"/>
</dbReference>
<dbReference type="EMBL" id="GG657758">
    <property type="protein sequence ID" value="EFL37518.1"/>
    <property type="molecule type" value="Genomic_DNA"/>
</dbReference>
<proteinExistence type="predicted"/>
<protein>
    <submittedName>
        <fullName evidence="2">Uncharacterized protein</fullName>
    </submittedName>
</protein>
<dbReference type="AlphaFoldDB" id="D9XPK5"/>
<dbReference type="STRING" id="467200.SSRG_00322"/>
<sequence length="84" mass="8463">MTDSGPTGPRKALDGAGRAPAAHPLSVAGSEGATDTHDRKPAQTGGEHSDGPYQARRTVPGDERRHAAGPPPTAGHPDPGTAPR</sequence>
<organism evidence="2 3">
    <name type="scientific">Streptomyces griseoflavus Tu4000</name>
    <dbReference type="NCBI Taxonomy" id="467200"/>
    <lineage>
        <taxon>Bacteria</taxon>
        <taxon>Bacillati</taxon>
        <taxon>Actinomycetota</taxon>
        <taxon>Actinomycetes</taxon>
        <taxon>Kitasatosporales</taxon>
        <taxon>Streptomycetaceae</taxon>
        <taxon>Streptomyces</taxon>
    </lineage>
</organism>
<evidence type="ECO:0000313" key="3">
    <source>
        <dbReference type="Proteomes" id="UP000002968"/>
    </source>
</evidence>
<feature type="compositionally biased region" description="Pro residues" evidence="1">
    <location>
        <begin position="69"/>
        <end position="84"/>
    </location>
</feature>
<name>D9XPK5_9ACTN</name>
<dbReference type="HOGENOM" id="CLU_2526093_0_0_11"/>
<accession>D9XPK5</accession>
<gene>
    <name evidence="2" type="ORF">SSRG_00322</name>
</gene>
<feature type="region of interest" description="Disordered" evidence="1">
    <location>
        <begin position="1"/>
        <end position="84"/>
    </location>
</feature>
<evidence type="ECO:0000256" key="1">
    <source>
        <dbReference type="SAM" id="MobiDB-lite"/>
    </source>
</evidence>
<evidence type="ECO:0000313" key="2">
    <source>
        <dbReference type="EMBL" id="EFL37518.1"/>
    </source>
</evidence>
<keyword evidence="3" id="KW-1185">Reference proteome</keyword>